<keyword evidence="2" id="KW-0808">Transferase</keyword>
<dbReference type="Pfam" id="PF01206">
    <property type="entry name" value="TusA"/>
    <property type="match status" value="1"/>
</dbReference>
<organism evidence="2 3">
    <name type="scientific">Hallerella succinigenes</name>
    <dbReference type="NCBI Taxonomy" id="1896222"/>
    <lineage>
        <taxon>Bacteria</taxon>
        <taxon>Pseudomonadati</taxon>
        <taxon>Fibrobacterota</taxon>
        <taxon>Fibrobacteria</taxon>
        <taxon>Fibrobacterales</taxon>
        <taxon>Fibrobacteraceae</taxon>
        <taxon>Hallerella</taxon>
    </lineage>
</organism>
<dbReference type="CDD" id="cd00291">
    <property type="entry name" value="SirA_YedF_YeeD"/>
    <property type="match status" value="1"/>
</dbReference>
<dbReference type="EMBL" id="PGEX01000001">
    <property type="protein sequence ID" value="PJJ42341.1"/>
    <property type="molecule type" value="Genomic_DNA"/>
</dbReference>
<dbReference type="AlphaFoldDB" id="A0A2M9A9C8"/>
<dbReference type="Gene3D" id="3.30.110.40">
    <property type="entry name" value="TusA-like domain"/>
    <property type="match status" value="1"/>
</dbReference>
<gene>
    <name evidence="2" type="ORF">BGX16_2366</name>
</gene>
<evidence type="ECO:0000259" key="1">
    <source>
        <dbReference type="Pfam" id="PF01206"/>
    </source>
</evidence>
<comment type="caution">
    <text evidence="2">The sequence shown here is derived from an EMBL/GenBank/DDBJ whole genome shotgun (WGS) entry which is preliminary data.</text>
</comment>
<keyword evidence="3" id="KW-1185">Reference proteome</keyword>
<reference evidence="2 3" key="1">
    <citation type="submission" date="2017-11" db="EMBL/GenBank/DDBJ databases">
        <title>Animal gut microbial communities from fecal samples from Wisconsin, USA.</title>
        <authorList>
            <person name="Neumann A."/>
        </authorList>
    </citation>
    <scope>NUCLEOTIDE SEQUENCE [LARGE SCALE GENOMIC DNA]</scope>
    <source>
        <strain evidence="2 3">UWS3</strain>
    </source>
</reference>
<evidence type="ECO:0000313" key="3">
    <source>
        <dbReference type="Proteomes" id="UP000231134"/>
    </source>
</evidence>
<dbReference type="InterPro" id="IPR036868">
    <property type="entry name" value="TusA-like_sf"/>
</dbReference>
<sequence>MHFWMLGAKYRNAKTILLYSIEDFVANMAQGKQEISPLEKWYEAGKNDPKIGASLRLLLGHALVAVFRNNRPVLSIFSPEKAISLAQRLPKGILPEAIGTWLAHPEKYAKEILHFCEKSRELEFPTEIDLSAFSTGAVDMRGVRCPTGSVRARLVLAGMEPGDLVTFWIDDGEPIENVPRAMVEDGNHIVFREKRENYWELRVQKREIK</sequence>
<accession>A0A2M9A9C8</accession>
<proteinExistence type="predicted"/>
<dbReference type="InterPro" id="IPR001455">
    <property type="entry name" value="TusA-like"/>
</dbReference>
<dbReference type="Proteomes" id="UP000231134">
    <property type="component" value="Unassembled WGS sequence"/>
</dbReference>
<dbReference type="GO" id="GO:0016740">
    <property type="term" value="F:transferase activity"/>
    <property type="evidence" value="ECO:0007669"/>
    <property type="project" value="UniProtKB-KW"/>
</dbReference>
<evidence type="ECO:0000313" key="2">
    <source>
        <dbReference type="EMBL" id="PJJ42341.1"/>
    </source>
</evidence>
<dbReference type="SUPFAM" id="SSF64307">
    <property type="entry name" value="SirA-like"/>
    <property type="match status" value="1"/>
</dbReference>
<name>A0A2M9A9C8_9BACT</name>
<feature type="domain" description="UPF0033" evidence="1">
    <location>
        <begin position="138"/>
        <end position="205"/>
    </location>
</feature>
<protein>
    <submittedName>
        <fullName evidence="2">TusA-related sulfurtransferase</fullName>
    </submittedName>
</protein>